<gene>
    <name evidence="2" type="ORF">WN48_01925</name>
</gene>
<organism evidence="2 3">
    <name type="scientific">Eufriesea mexicana</name>
    <dbReference type="NCBI Taxonomy" id="516756"/>
    <lineage>
        <taxon>Eukaryota</taxon>
        <taxon>Metazoa</taxon>
        <taxon>Ecdysozoa</taxon>
        <taxon>Arthropoda</taxon>
        <taxon>Hexapoda</taxon>
        <taxon>Insecta</taxon>
        <taxon>Pterygota</taxon>
        <taxon>Neoptera</taxon>
        <taxon>Endopterygota</taxon>
        <taxon>Hymenoptera</taxon>
        <taxon>Apocrita</taxon>
        <taxon>Aculeata</taxon>
        <taxon>Apoidea</taxon>
        <taxon>Anthophila</taxon>
        <taxon>Apidae</taxon>
        <taxon>Eufriesea</taxon>
    </lineage>
</organism>
<dbReference type="Pfam" id="PF13843">
    <property type="entry name" value="DDE_Tnp_1_7"/>
    <property type="match status" value="1"/>
</dbReference>
<evidence type="ECO:0000313" key="3">
    <source>
        <dbReference type="Proteomes" id="UP000250275"/>
    </source>
</evidence>
<dbReference type="Proteomes" id="UP000250275">
    <property type="component" value="Unassembled WGS sequence"/>
</dbReference>
<dbReference type="EMBL" id="KQ761467">
    <property type="protein sequence ID" value="OAD57516.1"/>
    <property type="molecule type" value="Genomic_DNA"/>
</dbReference>
<reference evidence="2 3" key="1">
    <citation type="submission" date="2015-07" db="EMBL/GenBank/DDBJ databases">
        <title>The genome of Eufriesea mexicana.</title>
        <authorList>
            <person name="Pan H."/>
            <person name="Kapheim K."/>
        </authorList>
    </citation>
    <scope>NUCLEOTIDE SEQUENCE [LARGE SCALE GENOMIC DNA]</scope>
    <source>
        <strain evidence="2">0111107269</strain>
        <tissue evidence="2">Whole body</tissue>
    </source>
</reference>
<dbReference type="InterPro" id="IPR029526">
    <property type="entry name" value="PGBD"/>
</dbReference>
<dbReference type="AlphaFoldDB" id="A0A310SGB6"/>
<keyword evidence="3" id="KW-1185">Reference proteome</keyword>
<sequence length="55" mass="6683">MFSTETNRYYDQNSTRRKLDKKSAKFFDVTVDELKKWFGLIILMGIIKKPRMDDY</sequence>
<protein>
    <recommendedName>
        <fullName evidence="1">PiggyBac transposable element-derived protein domain-containing protein</fullName>
    </recommendedName>
</protein>
<evidence type="ECO:0000259" key="1">
    <source>
        <dbReference type="Pfam" id="PF13843"/>
    </source>
</evidence>
<proteinExistence type="predicted"/>
<evidence type="ECO:0000313" key="2">
    <source>
        <dbReference type="EMBL" id="OAD57516.1"/>
    </source>
</evidence>
<feature type="domain" description="PiggyBac transposable element-derived protein" evidence="1">
    <location>
        <begin position="5"/>
        <end position="55"/>
    </location>
</feature>
<name>A0A310SGB6_9HYME</name>
<accession>A0A310SGB6</accession>